<evidence type="ECO:0000313" key="2">
    <source>
        <dbReference type="EMBL" id="MBB3730974.1"/>
    </source>
</evidence>
<dbReference type="Proteomes" id="UP000579945">
    <property type="component" value="Unassembled WGS sequence"/>
</dbReference>
<keyword evidence="3" id="KW-1185">Reference proteome</keyword>
<dbReference type="AlphaFoldDB" id="A0A7W5YTL4"/>
<dbReference type="EMBL" id="JACIBV010000001">
    <property type="protein sequence ID" value="MBB3730974.1"/>
    <property type="molecule type" value="Genomic_DNA"/>
</dbReference>
<dbReference type="GeneID" id="95393090"/>
<sequence length="193" mass="20569">MSTGRANRIGLAVLGLICLVCGGLALARGLRAFPQNWAPADEPLVNGPVREFFTRFSPWLWWALAVLAVVLALAGLRWLVAQSRHETMGEVRVEDGAEGQTTVTSAAVAKAAAAELTAVPSVTSATAALAGDHDHPKVRLRLAADERMPMSALREELSTVTVPHMRLALGADRLPTIVRVSLESAAPPKRVVR</sequence>
<feature type="transmembrane region" description="Helical" evidence="1">
    <location>
        <begin position="59"/>
        <end position="80"/>
    </location>
</feature>
<protein>
    <recommendedName>
        <fullName evidence="4">Alkaline shock response membrane anchor protein AmaP</fullName>
    </recommendedName>
</protein>
<evidence type="ECO:0000313" key="3">
    <source>
        <dbReference type="Proteomes" id="UP000579945"/>
    </source>
</evidence>
<proteinExistence type="predicted"/>
<organism evidence="2 3">
    <name type="scientific">Nonomuraea dietziae</name>
    <dbReference type="NCBI Taxonomy" id="65515"/>
    <lineage>
        <taxon>Bacteria</taxon>
        <taxon>Bacillati</taxon>
        <taxon>Actinomycetota</taxon>
        <taxon>Actinomycetes</taxon>
        <taxon>Streptosporangiales</taxon>
        <taxon>Streptosporangiaceae</taxon>
        <taxon>Nonomuraea</taxon>
    </lineage>
</organism>
<evidence type="ECO:0000256" key="1">
    <source>
        <dbReference type="SAM" id="Phobius"/>
    </source>
</evidence>
<name>A0A7W5YTL4_9ACTN</name>
<reference evidence="2 3" key="1">
    <citation type="submission" date="2020-08" db="EMBL/GenBank/DDBJ databases">
        <title>Sequencing the genomes of 1000 actinobacteria strains.</title>
        <authorList>
            <person name="Klenk H.-P."/>
        </authorList>
    </citation>
    <scope>NUCLEOTIDE SEQUENCE [LARGE SCALE GENOMIC DNA]</scope>
    <source>
        <strain evidence="2 3">DSM 44320</strain>
    </source>
</reference>
<gene>
    <name evidence="2" type="ORF">FHR33_006834</name>
</gene>
<accession>A0A7W5YTL4</accession>
<evidence type="ECO:0008006" key="4">
    <source>
        <dbReference type="Google" id="ProtNLM"/>
    </source>
</evidence>
<keyword evidence="1" id="KW-0472">Membrane</keyword>
<keyword evidence="1" id="KW-0812">Transmembrane</keyword>
<keyword evidence="1" id="KW-1133">Transmembrane helix</keyword>
<dbReference type="RefSeq" id="WP_183656330.1">
    <property type="nucleotide sequence ID" value="NZ_JACIBV010000001.1"/>
</dbReference>
<comment type="caution">
    <text evidence="2">The sequence shown here is derived from an EMBL/GenBank/DDBJ whole genome shotgun (WGS) entry which is preliminary data.</text>
</comment>